<feature type="compositionally biased region" description="Polar residues" evidence="8">
    <location>
        <begin position="159"/>
        <end position="174"/>
    </location>
</feature>
<accession>A0A0F4GAF5</accession>
<name>A0A0F4GAF5_9PEZI</name>
<keyword evidence="10" id="KW-1185">Reference proteome</keyword>
<feature type="compositionally biased region" description="Acidic residues" evidence="8">
    <location>
        <begin position="138"/>
        <end position="155"/>
    </location>
</feature>
<feature type="region of interest" description="Disordered" evidence="8">
    <location>
        <begin position="59"/>
        <end position="86"/>
    </location>
</feature>
<comment type="caution">
    <text evidence="9">The sequence shown here is derived from an EMBL/GenBank/DDBJ whole genome shotgun (WGS) entry which is preliminary data.</text>
</comment>
<feature type="region of interest" description="Disordered" evidence="8">
    <location>
        <begin position="117"/>
        <end position="201"/>
    </location>
</feature>
<comment type="subunit">
    <text evidence="4">Component of the pre-66S ribosomal particle.</text>
</comment>
<dbReference type="AlphaFoldDB" id="A0A0F4GAF5"/>
<dbReference type="PANTHER" id="PTHR13243">
    <property type="entry name" value="HSPC111 PROTEIN-RELATED"/>
    <property type="match status" value="1"/>
</dbReference>
<feature type="region of interest" description="Disordered" evidence="8">
    <location>
        <begin position="1"/>
        <end position="26"/>
    </location>
</feature>
<dbReference type="Pfam" id="PF09420">
    <property type="entry name" value="Nop16"/>
    <property type="match status" value="1"/>
</dbReference>
<evidence type="ECO:0000313" key="10">
    <source>
        <dbReference type="Proteomes" id="UP000033647"/>
    </source>
</evidence>
<dbReference type="Proteomes" id="UP000033647">
    <property type="component" value="Unassembled WGS sequence"/>
</dbReference>
<keyword evidence="6" id="KW-0539">Nucleus</keyword>
<keyword evidence="7" id="KW-0687">Ribonucleoprotein</keyword>
<evidence type="ECO:0000256" key="8">
    <source>
        <dbReference type="SAM" id="MobiDB-lite"/>
    </source>
</evidence>
<evidence type="ECO:0000256" key="7">
    <source>
        <dbReference type="ARBA" id="ARBA00023274"/>
    </source>
</evidence>
<evidence type="ECO:0000256" key="3">
    <source>
        <dbReference type="ARBA" id="ARBA00008479"/>
    </source>
</evidence>
<evidence type="ECO:0000256" key="6">
    <source>
        <dbReference type="ARBA" id="ARBA00023242"/>
    </source>
</evidence>
<reference evidence="9 10" key="1">
    <citation type="submission" date="2015-03" db="EMBL/GenBank/DDBJ databases">
        <title>RNA-seq based gene annotation and comparative genomics of four Zymoseptoria species reveal species-specific pathogenicity related genes and transposable element activity.</title>
        <authorList>
            <person name="Grandaubert J."/>
            <person name="Bhattacharyya A."/>
            <person name="Stukenbrock E.H."/>
        </authorList>
    </citation>
    <scope>NUCLEOTIDE SEQUENCE [LARGE SCALE GENOMIC DNA]</scope>
    <source>
        <strain evidence="9 10">Zb18110</strain>
    </source>
</reference>
<evidence type="ECO:0000256" key="2">
    <source>
        <dbReference type="ARBA" id="ARBA00004604"/>
    </source>
</evidence>
<proteinExistence type="inferred from homology"/>
<protein>
    <recommendedName>
        <fullName evidence="5">Nucleolar protein 16</fullName>
    </recommendedName>
</protein>
<dbReference type="InterPro" id="IPR019002">
    <property type="entry name" value="Ribosome_biogenesis_Nop16"/>
</dbReference>
<dbReference type="GO" id="GO:0005730">
    <property type="term" value="C:nucleolus"/>
    <property type="evidence" value="ECO:0007669"/>
    <property type="project" value="UniProtKB-SubCell"/>
</dbReference>
<dbReference type="STRING" id="1047168.A0A0F4GAF5"/>
<sequence>MGRTLQKKKNRSSISKVKHKPKSQKRLLHHPIIAQNWDKNLTFAQNYSRLGLTAKLNKSTGGVERKVSDVRREEEEGGESRGKVDPLNITAATKRKERLDVSEVRIERDPETGAILRVLDEGKGKRSNPLNDPLNELDSSEEEEDDDVEEGDGEDVLNLKNQHGSTDLASSSRRAANKTETVRQLEEAANRPVTKYKRRQPEGEVQFIEELVRKYGDDYEKMARDHKINYMQRSEGDLKKRIKKWRQSSGKIE</sequence>
<comment type="function">
    <text evidence="1">Involved in the biogenesis of the 60S ribosomal subunit.</text>
</comment>
<feature type="compositionally biased region" description="Basic and acidic residues" evidence="8">
    <location>
        <begin position="63"/>
        <end position="84"/>
    </location>
</feature>
<dbReference type="EMBL" id="LAFY01004331">
    <property type="protein sequence ID" value="KJX93190.1"/>
    <property type="molecule type" value="Genomic_DNA"/>
</dbReference>
<comment type="subcellular location">
    <subcellularLocation>
        <location evidence="2">Nucleus</location>
        <location evidence="2">Nucleolus</location>
    </subcellularLocation>
</comment>
<gene>
    <name evidence="9" type="ORF">TI39_contig4372g00009</name>
</gene>
<evidence type="ECO:0000313" key="9">
    <source>
        <dbReference type="EMBL" id="KJX93190.1"/>
    </source>
</evidence>
<feature type="compositionally biased region" description="Basic and acidic residues" evidence="8">
    <location>
        <begin position="180"/>
        <end position="189"/>
    </location>
</feature>
<comment type="similarity">
    <text evidence="3">Belongs to the NOP16 family.</text>
</comment>
<dbReference type="GO" id="GO:0042273">
    <property type="term" value="P:ribosomal large subunit biogenesis"/>
    <property type="evidence" value="ECO:0007669"/>
    <property type="project" value="EnsemblFungi"/>
</dbReference>
<evidence type="ECO:0000256" key="5">
    <source>
        <dbReference type="ARBA" id="ARBA00015522"/>
    </source>
</evidence>
<dbReference type="PANTHER" id="PTHR13243:SF1">
    <property type="entry name" value="NUCLEOLAR PROTEIN 16"/>
    <property type="match status" value="1"/>
</dbReference>
<evidence type="ECO:0000256" key="1">
    <source>
        <dbReference type="ARBA" id="ARBA00002889"/>
    </source>
</evidence>
<dbReference type="GO" id="GO:0030687">
    <property type="term" value="C:preribosome, large subunit precursor"/>
    <property type="evidence" value="ECO:0007669"/>
    <property type="project" value="EnsemblFungi"/>
</dbReference>
<organism evidence="9 10">
    <name type="scientific">Zymoseptoria brevis</name>
    <dbReference type="NCBI Taxonomy" id="1047168"/>
    <lineage>
        <taxon>Eukaryota</taxon>
        <taxon>Fungi</taxon>
        <taxon>Dikarya</taxon>
        <taxon>Ascomycota</taxon>
        <taxon>Pezizomycotina</taxon>
        <taxon>Dothideomycetes</taxon>
        <taxon>Dothideomycetidae</taxon>
        <taxon>Mycosphaerellales</taxon>
        <taxon>Mycosphaerellaceae</taxon>
        <taxon>Zymoseptoria</taxon>
    </lineage>
</organism>
<dbReference type="OrthoDB" id="285729at2759"/>
<evidence type="ECO:0000256" key="4">
    <source>
        <dbReference type="ARBA" id="ARBA00011187"/>
    </source>
</evidence>